<sequence length="1531" mass="170577">MKVRLEVLASTCIRRKKPWPRIVWLGKEKESLFLLDDNRVSVLYVPSGKTKRNLQKLSSILPQTVCLAPTSDGSYLVGVQSSGEVFVWNKDRDELKTIVGLASLLVDGELTPRDGCQVFPSPGCFHLLLVLGGRHVFLWQREADANDSKNNTLWGKWFRIRSSSSIEMPSVDCKEVSMHAVFTSTQAFGDCCQLSVVFNQQGNICVTSLLIQFNSDMTSSQQPSVSPPASLWTHFSKPLSAIQPDWEPINLQGAYTSQYSHDGQILAVGVNQKSPAHSSVVFLSTFTKALLLSDLKGCGLKNPSSKRGRQYWICDMAWTIDNLFLVIMLRNGSAALLSRLCDPLVLFSKGSSVELGPAYFLTFSPLITVQSDKKPDRIAHETNLAAISELDPMHQRFSVTTHPSLPIVLFSDGLIVTIAQLPSELNPMVFMRDLVLESSSYLRQVAETHRLDLTLPNAYNLPAADLEGVTVSVHKHSKPGVSEEYHYSFEEASMTLNETQDSVSFALGTQDPGSCHMGVIQNMSSGKIIFGEPDLSVLHGSFLDEPDSTLKTLQLAQGNLFAVWKIAASSSEQWSANMDKILNHAVHNIIKFFSLVLNCAQVRDLLDEAADQSVKSSVHTTSLFKVVSLYRQLLDLLQFDCLQRHLLTHVFQLSHKTLQTILSSAALCQTDPRIKTLTGCFTLLQFSEKNLQDVYISLPRILQSVAENVKTGTGDEEKLGPGGESVNCSPELSWVKGQELTSSWKLLYRSVNQFIDSDEMTAADVGRAQALKSAIEQHLIELDVDIPTVPVANINSGERLSLDGKHTLAVDAWKDQLKQYRENGSMKNASQLFHSLLYTYILRNDFVAAIAFVDDLIVKANPSLAADLQPQQKMSSHDLKASVLSVVASTLRTQALHDPDMMPCIRDKTIRQLVQSMARFMAAYFSNNLIFIFPPHNPAPLPPVHLETSNTMIYTVPRAATHVLCKHLLCLIDTSDLHQPKRPLSLPDWLTPDSIMKRKLEVLVKDDVKLMNDSSDLTYLTNVLKDISLSGIMGSVEVGPWLLEQLVEKLKSVVRQLPPLVAKDFYLPAPPLFLPQPAVGEQGHNSQEATEERTQRAKASSIIRLALCVMEAANFSLAATQWYVCALAEAQKKALQFKVSIEGPCVDLPDALYQYLEMDTDHVLFTSTSDDDPSVRSVLSSFRDLCSLVWLLHARDKLSLALRSKEKLLNLGLDVENEEQWLRECFLTLQWAVHMVTFSHFLSDEASVYKVILSLLLDFPATEDVADVLAECICDLNNLHPEVQERLDRLLDTWQRIILAPEAKGKLAGNREDGGGNSSSLFQHGSPRGKSLSVYYHKQCLVVEKIIKKKKQFFGSYEEFVFADIRDESRKPGYELSVGSYPFETKRLYVEFLDTFVSISFSHILESVSDKNKNFSLPMLQVFSTDIVNREIMKFVEGKSSSAHKKQQELSVFSGASKALARASSQERTQSPARKNSETLARPVPGRGYGREMMQLTGKKEQNLQTGNSGGLFRGMSMVDPQSEKSYAPVR</sequence>
<dbReference type="Proteomes" id="UP000678393">
    <property type="component" value="Unassembled WGS sequence"/>
</dbReference>
<feature type="compositionally biased region" description="Polar residues" evidence="1">
    <location>
        <begin position="1463"/>
        <end position="1474"/>
    </location>
</feature>
<proteinExistence type="predicted"/>
<dbReference type="SUPFAM" id="SSF69322">
    <property type="entry name" value="Tricorn protease domain 2"/>
    <property type="match status" value="1"/>
</dbReference>
<dbReference type="PANTHER" id="PTHR14492">
    <property type="entry name" value="JBTS17"/>
    <property type="match status" value="1"/>
</dbReference>
<dbReference type="PANTHER" id="PTHR14492:SF4">
    <property type="entry name" value="CILIOGENESIS AND PLANAR POLARITY EFFECTOR 1"/>
    <property type="match status" value="1"/>
</dbReference>
<keyword evidence="3" id="KW-1185">Reference proteome</keyword>
<feature type="region of interest" description="Disordered" evidence="1">
    <location>
        <begin position="1461"/>
        <end position="1531"/>
    </location>
</feature>
<organism evidence="2 3">
    <name type="scientific">Candidula unifasciata</name>
    <dbReference type="NCBI Taxonomy" id="100452"/>
    <lineage>
        <taxon>Eukaryota</taxon>
        <taxon>Metazoa</taxon>
        <taxon>Spiralia</taxon>
        <taxon>Lophotrochozoa</taxon>
        <taxon>Mollusca</taxon>
        <taxon>Gastropoda</taxon>
        <taxon>Heterobranchia</taxon>
        <taxon>Euthyneura</taxon>
        <taxon>Panpulmonata</taxon>
        <taxon>Eupulmonata</taxon>
        <taxon>Stylommatophora</taxon>
        <taxon>Helicina</taxon>
        <taxon>Helicoidea</taxon>
        <taxon>Geomitridae</taxon>
        <taxon>Candidula</taxon>
    </lineage>
</organism>
<dbReference type="InterPro" id="IPR028236">
    <property type="entry name" value="CPLANE1"/>
</dbReference>
<dbReference type="EMBL" id="CAJHNH020006423">
    <property type="protein sequence ID" value="CAG5133709.1"/>
    <property type="molecule type" value="Genomic_DNA"/>
</dbReference>
<name>A0A8S3ZW42_9EUPU</name>
<evidence type="ECO:0000313" key="3">
    <source>
        <dbReference type="Proteomes" id="UP000678393"/>
    </source>
</evidence>
<evidence type="ECO:0000313" key="2">
    <source>
        <dbReference type="EMBL" id="CAG5133709.1"/>
    </source>
</evidence>
<reference evidence="2" key="1">
    <citation type="submission" date="2021-04" db="EMBL/GenBank/DDBJ databases">
        <authorList>
            <consortium name="Molecular Ecology Group"/>
        </authorList>
    </citation>
    <scope>NUCLEOTIDE SEQUENCE</scope>
</reference>
<dbReference type="OrthoDB" id="5974632at2759"/>
<feature type="non-terminal residue" evidence="2">
    <location>
        <position position="1"/>
    </location>
</feature>
<protein>
    <submittedName>
        <fullName evidence="2">Uncharacterized protein</fullName>
    </submittedName>
</protein>
<evidence type="ECO:0000256" key="1">
    <source>
        <dbReference type="SAM" id="MobiDB-lite"/>
    </source>
</evidence>
<gene>
    <name evidence="2" type="ORF">CUNI_LOCUS19267</name>
</gene>
<comment type="caution">
    <text evidence="2">The sequence shown here is derived from an EMBL/GenBank/DDBJ whole genome shotgun (WGS) entry which is preliminary data.</text>
</comment>
<accession>A0A8S3ZW42</accession>